<dbReference type="GO" id="GO:0004520">
    <property type="term" value="F:DNA endonuclease activity"/>
    <property type="evidence" value="ECO:0007669"/>
    <property type="project" value="InterPro"/>
</dbReference>
<dbReference type="Proteomes" id="UP000216797">
    <property type="component" value="Unassembled WGS sequence"/>
</dbReference>
<gene>
    <name evidence="10" type="primary">cas1</name>
    <name evidence="11" type="ORF">AKL21_02600</name>
</gene>
<keyword evidence="4 10" id="KW-0378">Hydrolase</keyword>
<evidence type="ECO:0000256" key="7">
    <source>
        <dbReference type="ARBA" id="ARBA00023125"/>
    </source>
</evidence>
<evidence type="ECO:0000256" key="6">
    <source>
        <dbReference type="ARBA" id="ARBA00023118"/>
    </source>
</evidence>
<accession>A0A267HW89</accession>
<dbReference type="RefSeq" id="WP_095005953.1">
    <property type="nucleotide sequence ID" value="NZ_LHUG01000002.1"/>
</dbReference>
<evidence type="ECO:0000256" key="3">
    <source>
        <dbReference type="ARBA" id="ARBA00022759"/>
    </source>
</evidence>
<evidence type="ECO:0000256" key="5">
    <source>
        <dbReference type="ARBA" id="ARBA00022842"/>
    </source>
</evidence>
<evidence type="ECO:0000256" key="9">
    <source>
        <dbReference type="ARBA" id="ARBA00038592"/>
    </source>
</evidence>
<evidence type="ECO:0000256" key="4">
    <source>
        <dbReference type="ARBA" id="ARBA00022801"/>
    </source>
</evidence>
<dbReference type="InterPro" id="IPR002729">
    <property type="entry name" value="CRISPR-assoc_Cas1"/>
</dbReference>
<dbReference type="NCBIfam" id="TIGR03639">
    <property type="entry name" value="cas1_NMENI"/>
    <property type="match status" value="1"/>
</dbReference>
<evidence type="ECO:0000256" key="8">
    <source>
        <dbReference type="ARBA" id="ARBA00023211"/>
    </source>
</evidence>
<dbReference type="InterPro" id="IPR042211">
    <property type="entry name" value="CRISPR-assoc_Cas1_N"/>
</dbReference>
<dbReference type="GO" id="GO:0043571">
    <property type="term" value="P:maintenance of CRISPR repeat elements"/>
    <property type="evidence" value="ECO:0007669"/>
    <property type="project" value="UniProtKB-UniRule"/>
</dbReference>
<dbReference type="InterPro" id="IPR019855">
    <property type="entry name" value="CRISPR-assoc_Cas1_NMENI"/>
</dbReference>
<evidence type="ECO:0000256" key="10">
    <source>
        <dbReference type="HAMAP-Rule" id="MF_01470"/>
    </source>
</evidence>
<reference evidence="11 12" key="1">
    <citation type="submission" date="2015-08" db="EMBL/GenBank/DDBJ databases">
        <title>Enterococcus genome sequence.</title>
        <authorList>
            <person name="Acedo J.Z."/>
            <person name="Vederas J.C."/>
        </authorList>
    </citation>
    <scope>NUCLEOTIDE SEQUENCE [LARGE SCALE GENOMIC DNA]</scope>
    <source>
        <strain evidence="11 12">49</strain>
    </source>
</reference>
<evidence type="ECO:0000256" key="2">
    <source>
        <dbReference type="ARBA" id="ARBA00022723"/>
    </source>
</evidence>
<comment type="cofactor">
    <cofactor evidence="10">
        <name>Mg(2+)</name>
        <dbReference type="ChEBI" id="CHEBI:18420"/>
    </cofactor>
    <cofactor evidence="10">
        <name>Mn(2+)</name>
        <dbReference type="ChEBI" id="CHEBI:29035"/>
    </cofactor>
</comment>
<dbReference type="HAMAP" id="MF_01470">
    <property type="entry name" value="Cas1"/>
    <property type="match status" value="1"/>
</dbReference>
<evidence type="ECO:0000313" key="11">
    <source>
        <dbReference type="EMBL" id="PAB01840.1"/>
    </source>
</evidence>
<keyword evidence="8 10" id="KW-0464">Manganese</keyword>
<dbReference type="NCBIfam" id="TIGR00287">
    <property type="entry name" value="cas1"/>
    <property type="match status" value="1"/>
</dbReference>
<keyword evidence="12" id="KW-1185">Reference proteome</keyword>
<dbReference type="GO" id="GO:0051607">
    <property type="term" value="P:defense response to virus"/>
    <property type="evidence" value="ECO:0007669"/>
    <property type="project" value="UniProtKB-UniRule"/>
</dbReference>
<dbReference type="EC" id="3.1.-.-" evidence="10"/>
<dbReference type="AlphaFoldDB" id="A0A267HW89"/>
<organism evidence="11 12">
    <name type="scientific">Enterococcus canintestini</name>
    <dbReference type="NCBI Taxonomy" id="317010"/>
    <lineage>
        <taxon>Bacteria</taxon>
        <taxon>Bacillati</taxon>
        <taxon>Bacillota</taxon>
        <taxon>Bacilli</taxon>
        <taxon>Lactobacillales</taxon>
        <taxon>Enterococcaceae</taxon>
        <taxon>Enterococcus</taxon>
    </lineage>
</organism>
<evidence type="ECO:0000256" key="1">
    <source>
        <dbReference type="ARBA" id="ARBA00022722"/>
    </source>
</evidence>
<comment type="subunit">
    <text evidence="9 10">Homodimer, forms a heterotetramer with a Cas2 homodimer.</text>
</comment>
<dbReference type="Gene3D" id="1.20.120.920">
    <property type="entry name" value="CRISPR-associated endonuclease Cas1, C-terminal domain"/>
    <property type="match status" value="1"/>
</dbReference>
<evidence type="ECO:0000313" key="12">
    <source>
        <dbReference type="Proteomes" id="UP000216797"/>
    </source>
</evidence>
<dbReference type="InterPro" id="IPR042206">
    <property type="entry name" value="CRISPR-assoc_Cas1_C"/>
</dbReference>
<name>A0A267HW89_9ENTE</name>
<dbReference type="Gene3D" id="3.100.10.20">
    <property type="entry name" value="CRISPR-associated endonuclease Cas1, N-terminal domain"/>
    <property type="match status" value="1"/>
</dbReference>
<protein>
    <recommendedName>
        <fullName evidence="10">CRISPR-associated endonuclease Cas1</fullName>
        <ecNumber evidence="10">3.1.-.-</ecNumber>
    </recommendedName>
</protein>
<feature type="binding site" evidence="10">
    <location>
        <position position="148"/>
    </location>
    <ligand>
        <name>Mn(2+)</name>
        <dbReference type="ChEBI" id="CHEBI:29035"/>
    </ligand>
</feature>
<dbReference type="PANTHER" id="PTHR34353">
    <property type="entry name" value="CRISPR-ASSOCIATED ENDONUCLEASE CAS1 1"/>
    <property type="match status" value="1"/>
</dbReference>
<comment type="function">
    <text evidence="10">CRISPR (clustered regularly interspaced short palindromic repeat), is an adaptive immune system that provides protection against mobile genetic elements (viruses, transposable elements and conjugative plasmids). CRISPR clusters contain spacers, sequences complementary to antecedent mobile elements, and target invading nucleic acids. CRISPR clusters are transcribed and processed into CRISPR RNA (crRNA). Acts as a dsDNA endonuclease. Involved in the integration of spacer DNA into the CRISPR cassette.</text>
</comment>
<dbReference type="PANTHER" id="PTHR34353:SF2">
    <property type="entry name" value="CRISPR-ASSOCIATED ENDONUCLEASE CAS1 1"/>
    <property type="match status" value="1"/>
</dbReference>
<keyword evidence="5 10" id="KW-0460">Magnesium</keyword>
<comment type="similarity">
    <text evidence="10">Belongs to the CRISPR-associated endonuclease Cas1 family.</text>
</comment>
<feature type="binding site" evidence="10">
    <location>
        <position position="219"/>
    </location>
    <ligand>
        <name>Mn(2+)</name>
        <dbReference type="ChEBI" id="CHEBI:29035"/>
    </ligand>
</feature>
<keyword evidence="2 10" id="KW-0479">Metal-binding</keyword>
<dbReference type="Pfam" id="PF01867">
    <property type="entry name" value="Cas_Cas1"/>
    <property type="match status" value="1"/>
</dbReference>
<proteinExistence type="inferred from homology"/>
<dbReference type="InterPro" id="IPR050646">
    <property type="entry name" value="Cas1"/>
</dbReference>
<keyword evidence="3 10" id="KW-0255">Endonuclease</keyword>
<keyword evidence="6 10" id="KW-0051">Antiviral defense</keyword>
<keyword evidence="1 10" id="KW-0540">Nuclease</keyword>
<dbReference type="GO" id="GO:0016787">
    <property type="term" value="F:hydrolase activity"/>
    <property type="evidence" value="ECO:0007669"/>
    <property type="project" value="UniProtKB-KW"/>
</dbReference>
<comment type="caution">
    <text evidence="11">The sequence shown here is derived from an EMBL/GenBank/DDBJ whole genome shotgun (WGS) entry which is preliminary data.</text>
</comment>
<dbReference type="GO" id="GO:0046872">
    <property type="term" value="F:metal ion binding"/>
    <property type="evidence" value="ECO:0007669"/>
    <property type="project" value="UniProtKB-UniRule"/>
</dbReference>
<dbReference type="GO" id="GO:0003677">
    <property type="term" value="F:DNA binding"/>
    <property type="evidence" value="ECO:0007669"/>
    <property type="project" value="UniProtKB-KW"/>
</dbReference>
<feature type="binding site" evidence="10">
    <location>
        <position position="204"/>
    </location>
    <ligand>
        <name>Mn(2+)</name>
        <dbReference type="ChEBI" id="CHEBI:29035"/>
    </ligand>
</feature>
<sequence length="301" mass="34977">MTWRIVHIKESDSLSLKLDNLEILKKGQKYHIPLADISMVIIESNSTITTNLLARFSKYNIALIVCDNKYLPTGLFLNYGNYHRCGKRSQEQLTWDDAIKQLMWQNIVGQKISNQIQFAKYKGIDDNRLDIMIGLYQQLKPGDETNREGHVAKVYFNSLYGMEFTRDTDDLANIAMNYGYAVIRAAIARLTVGQGLMTMLGVFHCNEYNSFNLVDDLMEPFRPLMDYWIDKEILSQFNYLSYQSRLKIIEFLHQPMQYKSTKSTVDQVMLKYVNSFVKAMNERNENAIHNIALSDFIEVGR</sequence>
<keyword evidence="7 10" id="KW-0238">DNA-binding</keyword>
<dbReference type="EMBL" id="LHUG01000002">
    <property type="protein sequence ID" value="PAB01840.1"/>
    <property type="molecule type" value="Genomic_DNA"/>
</dbReference>